<comment type="caution">
    <text evidence="1">The sequence shown here is derived from an EMBL/GenBank/DDBJ whole genome shotgun (WGS) entry which is preliminary data.</text>
</comment>
<organism evidence="1 2">
    <name type="scientific">Delftia deserti</name>
    <dbReference type="NCBI Taxonomy" id="1651218"/>
    <lineage>
        <taxon>Bacteria</taxon>
        <taxon>Pseudomonadati</taxon>
        <taxon>Pseudomonadota</taxon>
        <taxon>Betaproteobacteria</taxon>
        <taxon>Burkholderiales</taxon>
        <taxon>Comamonadaceae</taxon>
        <taxon>Delftia</taxon>
    </lineage>
</organism>
<dbReference type="Proteomes" id="UP001597287">
    <property type="component" value="Unassembled WGS sequence"/>
</dbReference>
<gene>
    <name evidence="1" type="ORF">ACFSPV_22550</name>
</gene>
<dbReference type="InterPro" id="IPR025500">
    <property type="entry name" value="DUF4390"/>
</dbReference>
<evidence type="ECO:0000313" key="2">
    <source>
        <dbReference type="Proteomes" id="UP001597287"/>
    </source>
</evidence>
<keyword evidence="2" id="KW-1185">Reference proteome</keyword>
<reference evidence="2" key="1">
    <citation type="journal article" date="2019" name="Int. J. Syst. Evol. Microbiol.">
        <title>The Global Catalogue of Microorganisms (GCM) 10K type strain sequencing project: providing services to taxonomists for standard genome sequencing and annotation.</title>
        <authorList>
            <consortium name="The Broad Institute Genomics Platform"/>
            <consortium name="The Broad Institute Genome Sequencing Center for Infectious Disease"/>
            <person name="Wu L."/>
            <person name="Ma J."/>
        </authorList>
    </citation>
    <scope>NUCLEOTIDE SEQUENCE [LARGE SCALE GENOMIC DNA]</scope>
    <source>
        <strain evidence="2">CCUG 62793</strain>
    </source>
</reference>
<dbReference type="Pfam" id="PF14334">
    <property type="entry name" value="DUF4390"/>
    <property type="match status" value="1"/>
</dbReference>
<protein>
    <submittedName>
        <fullName evidence="1">DUF4390 domain-containing protein</fullName>
    </submittedName>
</protein>
<evidence type="ECO:0000313" key="1">
    <source>
        <dbReference type="EMBL" id="MFD2321481.1"/>
    </source>
</evidence>
<accession>A0ABW5EV39</accession>
<proteinExistence type="predicted"/>
<dbReference type="EMBL" id="JBHUIG010000027">
    <property type="protein sequence ID" value="MFD2321481.1"/>
    <property type="molecule type" value="Genomic_DNA"/>
</dbReference>
<name>A0ABW5EV39_9BURK</name>
<dbReference type="RefSeq" id="WP_380108063.1">
    <property type="nucleotide sequence ID" value="NZ_JBHSIH010000001.1"/>
</dbReference>
<sequence length="227" mass="25415">MLWVTTTASSTPCCKRRADLPHRAWSPAWLRLLARLAGALLLAGVLAGLGLQARADALTAEIGPMQLDRSDDGLLLSANLHFELPYQIDDALRQGIPMYFVADAQIQRERWYWSDQQLATASRHYRLSHQPLTRRWRLHISSTPFSSSGLGLALGQTFESLDDALASMQRISRWKIMDTAPTQSGVSVQLRFRIDLSQLPRPLQIGALGRSGWNLQLSRTQMLEDAP</sequence>